<evidence type="ECO:0000259" key="8">
    <source>
        <dbReference type="PROSITE" id="PS50067"/>
    </source>
</evidence>
<dbReference type="GO" id="GO:0005524">
    <property type="term" value="F:ATP binding"/>
    <property type="evidence" value="ECO:0007669"/>
    <property type="project" value="UniProtKB-KW"/>
</dbReference>
<dbReference type="Gene3D" id="3.40.850.10">
    <property type="entry name" value="Kinesin motor domain"/>
    <property type="match status" value="1"/>
</dbReference>
<dbReference type="PROSITE" id="PS50067">
    <property type="entry name" value="KINESIN_MOTOR_2"/>
    <property type="match status" value="1"/>
</dbReference>
<dbReference type="GO" id="GO:0005875">
    <property type="term" value="C:microtubule associated complex"/>
    <property type="evidence" value="ECO:0007669"/>
    <property type="project" value="TreeGrafter"/>
</dbReference>
<dbReference type="Proteomes" id="UP001187531">
    <property type="component" value="Unassembled WGS sequence"/>
</dbReference>
<dbReference type="GO" id="GO:0007052">
    <property type="term" value="P:mitotic spindle organization"/>
    <property type="evidence" value="ECO:0007669"/>
    <property type="project" value="TreeGrafter"/>
</dbReference>
<evidence type="ECO:0000313" key="10">
    <source>
        <dbReference type="Proteomes" id="UP001187531"/>
    </source>
</evidence>
<keyword evidence="4" id="KW-0067">ATP-binding</keyword>
<keyword evidence="3" id="KW-0547">Nucleotide-binding</keyword>
<feature type="non-terminal residue" evidence="9">
    <location>
        <position position="150"/>
    </location>
</feature>
<evidence type="ECO:0000313" key="9">
    <source>
        <dbReference type="EMBL" id="KAK2706559.1"/>
    </source>
</evidence>
<dbReference type="InterPro" id="IPR036961">
    <property type="entry name" value="Kinesin_motor_dom_sf"/>
</dbReference>
<protein>
    <recommendedName>
        <fullName evidence="8">Kinesin motor domain-containing protein</fullName>
    </recommendedName>
</protein>
<dbReference type="GO" id="GO:0007018">
    <property type="term" value="P:microtubule-based movement"/>
    <property type="evidence" value="ECO:0007669"/>
    <property type="project" value="InterPro"/>
</dbReference>
<keyword evidence="10" id="KW-1185">Reference proteome</keyword>
<evidence type="ECO:0000256" key="3">
    <source>
        <dbReference type="ARBA" id="ARBA00022741"/>
    </source>
</evidence>
<keyword evidence="5" id="KW-0175">Coiled coil</keyword>
<comment type="subcellular location">
    <subcellularLocation>
        <location evidence="1">Cytoplasm</location>
        <location evidence="1">Cytoskeleton</location>
    </subcellularLocation>
</comment>
<dbReference type="GO" id="GO:0051231">
    <property type="term" value="P:spindle elongation"/>
    <property type="evidence" value="ECO:0007669"/>
    <property type="project" value="TreeGrafter"/>
</dbReference>
<evidence type="ECO:0000256" key="5">
    <source>
        <dbReference type="ARBA" id="ARBA00023054"/>
    </source>
</evidence>
<dbReference type="GO" id="GO:0003777">
    <property type="term" value="F:microtubule motor activity"/>
    <property type="evidence" value="ECO:0007669"/>
    <property type="project" value="InterPro"/>
</dbReference>
<dbReference type="InterPro" id="IPR027417">
    <property type="entry name" value="P-loop_NTPase"/>
</dbReference>
<keyword evidence="2" id="KW-0963">Cytoplasm</keyword>
<evidence type="ECO:0000256" key="4">
    <source>
        <dbReference type="ARBA" id="ARBA00022840"/>
    </source>
</evidence>
<dbReference type="PANTHER" id="PTHR47969">
    <property type="entry name" value="CHROMOSOME-ASSOCIATED KINESIN KIF4A-RELATED"/>
    <property type="match status" value="1"/>
</dbReference>
<dbReference type="AlphaFoldDB" id="A0AA88KYA6"/>
<accession>A0AA88KYA6</accession>
<evidence type="ECO:0000256" key="2">
    <source>
        <dbReference type="ARBA" id="ARBA00022490"/>
    </source>
</evidence>
<comment type="caution">
    <text evidence="9">The sequence shown here is derived from an EMBL/GenBank/DDBJ whole genome shotgun (WGS) entry which is preliminary data.</text>
</comment>
<sequence>MNSIDLESQIDVAHTLTTKRSEFKLECLKSLMAEEKAIPVRVALRIRPFLQNELDEGCAPCIEPIKDCPQVQIKGSGEAFTFDYLFDGSSKQETVYYTAAASLIEKIFKDADGLCTHLTISVPKKGKQDFFVDRKAFEEAGWVIQENDLV</sequence>
<evidence type="ECO:0000256" key="6">
    <source>
        <dbReference type="ARBA" id="ARBA00023212"/>
    </source>
</evidence>
<dbReference type="PANTHER" id="PTHR47969:SF15">
    <property type="entry name" value="CHROMOSOME-ASSOCIATED KINESIN KIF4A-RELATED"/>
    <property type="match status" value="1"/>
</dbReference>
<reference evidence="9" key="1">
    <citation type="submission" date="2023-07" db="EMBL/GenBank/DDBJ databases">
        <title>Chromosome-level genome assembly of Artemia franciscana.</title>
        <authorList>
            <person name="Jo E."/>
        </authorList>
    </citation>
    <scope>NUCLEOTIDE SEQUENCE</scope>
    <source>
        <tissue evidence="9">Whole body</tissue>
    </source>
</reference>
<dbReference type="GO" id="GO:0008017">
    <property type="term" value="F:microtubule binding"/>
    <property type="evidence" value="ECO:0007669"/>
    <property type="project" value="InterPro"/>
</dbReference>
<proteinExistence type="inferred from homology"/>
<comment type="caution">
    <text evidence="7">Lacks conserved residue(s) required for the propagation of feature annotation.</text>
</comment>
<evidence type="ECO:0000256" key="1">
    <source>
        <dbReference type="ARBA" id="ARBA00004245"/>
    </source>
</evidence>
<comment type="similarity">
    <text evidence="7">Belongs to the TRAFAC class myosin-kinesin ATPase superfamily. Kinesin family.</text>
</comment>
<feature type="domain" description="Kinesin motor" evidence="8">
    <location>
        <begin position="39"/>
        <end position="108"/>
    </location>
</feature>
<dbReference type="InterPro" id="IPR027640">
    <property type="entry name" value="Kinesin-like_fam"/>
</dbReference>
<gene>
    <name evidence="9" type="ORF">QYM36_016554</name>
</gene>
<name>A0AA88KYA6_ARTSF</name>
<keyword evidence="6" id="KW-0206">Cytoskeleton</keyword>
<dbReference type="EMBL" id="JAVRJZ010000020">
    <property type="protein sequence ID" value="KAK2706559.1"/>
    <property type="molecule type" value="Genomic_DNA"/>
</dbReference>
<evidence type="ECO:0000256" key="7">
    <source>
        <dbReference type="PROSITE-ProRule" id="PRU00283"/>
    </source>
</evidence>
<organism evidence="9 10">
    <name type="scientific">Artemia franciscana</name>
    <name type="common">Brine shrimp</name>
    <name type="synonym">Artemia sanfranciscana</name>
    <dbReference type="NCBI Taxonomy" id="6661"/>
    <lineage>
        <taxon>Eukaryota</taxon>
        <taxon>Metazoa</taxon>
        <taxon>Ecdysozoa</taxon>
        <taxon>Arthropoda</taxon>
        <taxon>Crustacea</taxon>
        <taxon>Branchiopoda</taxon>
        <taxon>Anostraca</taxon>
        <taxon>Artemiidae</taxon>
        <taxon>Artemia</taxon>
    </lineage>
</organism>
<dbReference type="InterPro" id="IPR001752">
    <property type="entry name" value="Kinesin_motor_dom"/>
</dbReference>
<dbReference type="SUPFAM" id="SSF52540">
    <property type="entry name" value="P-loop containing nucleoside triphosphate hydrolases"/>
    <property type="match status" value="1"/>
</dbReference>